<name>A0A189PG58_AERSS</name>
<protein>
    <recommendedName>
        <fullName evidence="3">Lipoprotein</fullName>
    </recommendedName>
</protein>
<evidence type="ECO:0000313" key="2">
    <source>
        <dbReference type="EMBL" id="ALL42180.1"/>
    </source>
</evidence>
<keyword evidence="1" id="KW-0732">Signal</keyword>
<accession>A0A189PG58</accession>
<sequence>MVMKLQSCLQLIMVAVGVLVAGQATAASGDTNNTDKIKALDAACPSCVTVANDVMAIRAEHCQLKNTSAEMMISTMRNDPMYGFMQAVDSMVEPATYKTILTAAATQVDCGNPQNWIDMTQKALKKSTQKVS</sequence>
<geneLocation type="plasmid" evidence="2">
    <name>pAsa4b</name>
</geneLocation>
<keyword evidence="2" id="KW-0614">Plasmid</keyword>
<dbReference type="AlphaFoldDB" id="A0A189PG58"/>
<feature type="signal peptide" evidence="1">
    <location>
        <begin position="1"/>
        <end position="26"/>
    </location>
</feature>
<evidence type="ECO:0008006" key="3">
    <source>
        <dbReference type="Google" id="ProtNLM"/>
    </source>
</evidence>
<reference evidence="2" key="1">
    <citation type="submission" date="2015-06" db="EMBL/GenBank/DDBJ databases">
        <title>Antimicrobial resistance-carrying plasmid pAsa4 variants found in Aeromonas salmonicida subsp. salmonicida: general architecture, construction blocks and gene elimination.</title>
        <authorList>
            <person name="Tanaka K.H."/>
            <person name="Vincent A.T."/>
            <person name="Trudel M.V."/>
            <person name="Paquet V.E."/>
            <person name="Frenette M."/>
            <person name="Charette S.J."/>
        </authorList>
    </citation>
    <scope>NUCLEOTIDE SEQUENCE</scope>
    <source>
        <strain evidence="2">01-B522</strain>
        <plasmid evidence="2">pAsa4b</plasmid>
    </source>
</reference>
<evidence type="ECO:0000256" key="1">
    <source>
        <dbReference type="SAM" id="SignalP"/>
    </source>
</evidence>
<dbReference type="EMBL" id="KT033469">
    <property type="protein sequence ID" value="ALL42180.1"/>
    <property type="molecule type" value="Genomic_DNA"/>
</dbReference>
<feature type="chain" id="PRO_5008247367" description="Lipoprotein" evidence="1">
    <location>
        <begin position="27"/>
        <end position="132"/>
    </location>
</feature>
<organism evidence="2">
    <name type="scientific">Aeromonas salmonicida subsp. salmonicida</name>
    <dbReference type="NCBI Taxonomy" id="29491"/>
    <lineage>
        <taxon>Bacteria</taxon>
        <taxon>Pseudomonadati</taxon>
        <taxon>Pseudomonadota</taxon>
        <taxon>Gammaproteobacteria</taxon>
        <taxon>Aeromonadales</taxon>
        <taxon>Aeromonadaceae</taxon>
        <taxon>Aeromonas</taxon>
    </lineage>
</organism>
<proteinExistence type="predicted"/>